<feature type="compositionally biased region" description="Low complexity" evidence="1">
    <location>
        <begin position="62"/>
        <end position="71"/>
    </location>
</feature>
<keyword evidence="3" id="KW-1185">Reference proteome</keyword>
<gene>
    <name evidence="2" type="ORF">B0T23DRAFT_457108</name>
</gene>
<reference evidence="2 3" key="1">
    <citation type="journal article" date="2023" name="Mol. Phylogenet. Evol.">
        <title>Genome-scale phylogeny and comparative genomics of the fungal order Sordariales.</title>
        <authorList>
            <person name="Hensen N."/>
            <person name="Bonometti L."/>
            <person name="Westerberg I."/>
            <person name="Brannstrom I.O."/>
            <person name="Guillou S."/>
            <person name="Cros-Aarteil S."/>
            <person name="Calhoun S."/>
            <person name="Haridas S."/>
            <person name="Kuo A."/>
            <person name="Mondo S."/>
            <person name="Pangilinan J."/>
            <person name="Riley R."/>
            <person name="LaButti K."/>
            <person name="Andreopoulos B."/>
            <person name="Lipzen A."/>
            <person name="Chen C."/>
            <person name="Yan M."/>
            <person name="Daum C."/>
            <person name="Ng V."/>
            <person name="Clum A."/>
            <person name="Steindorff A."/>
            <person name="Ohm R.A."/>
            <person name="Martin F."/>
            <person name="Silar P."/>
            <person name="Natvig D.O."/>
            <person name="Lalanne C."/>
            <person name="Gautier V."/>
            <person name="Ament-Velasquez S.L."/>
            <person name="Kruys A."/>
            <person name="Hutchinson M.I."/>
            <person name="Powell A.J."/>
            <person name="Barry K."/>
            <person name="Miller A.N."/>
            <person name="Grigoriev I.V."/>
            <person name="Debuchy R."/>
            <person name="Gladieux P."/>
            <person name="Hiltunen Thoren M."/>
            <person name="Johannesson H."/>
        </authorList>
    </citation>
    <scope>NUCLEOTIDE SEQUENCE [LARGE SCALE GENOMIC DNA]</scope>
    <source>
        <strain evidence="2 3">FGSC 10403</strain>
    </source>
</reference>
<feature type="compositionally biased region" description="Acidic residues" evidence="1">
    <location>
        <begin position="90"/>
        <end position="101"/>
    </location>
</feature>
<dbReference type="AlphaFoldDB" id="A0AAJ0HYV0"/>
<dbReference type="Proteomes" id="UP001285908">
    <property type="component" value="Unassembled WGS sequence"/>
</dbReference>
<evidence type="ECO:0000313" key="2">
    <source>
        <dbReference type="EMBL" id="KAK3485219.1"/>
    </source>
</evidence>
<dbReference type="EMBL" id="JAULSX010000010">
    <property type="protein sequence ID" value="KAK3485219.1"/>
    <property type="molecule type" value="Genomic_DNA"/>
</dbReference>
<organism evidence="2 3">
    <name type="scientific">Neurospora hispaniola</name>
    <dbReference type="NCBI Taxonomy" id="588809"/>
    <lineage>
        <taxon>Eukaryota</taxon>
        <taxon>Fungi</taxon>
        <taxon>Dikarya</taxon>
        <taxon>Ascomycota</taxon>
        <taxon>Pezizomycotina</taxon>
        <taxon>Sordariomycetes</taxon>
        <taxon>Sordariomycetidae</taxon>
        <taxon>Sordariales</taxon>
        <taxon>Sordariaceae</taxon>
        <taxon>Neurospora</taxon>
    </lineage>
</organism>
<protein>
    <submittedName>
        <fullName evidence="2">Uncharacterized protein</fullName>
    </submittedName>
</protein>
<dbReference type="GeneID" id="87878898"/>
<evidence type="ECO:0000313" key="3">
    <source>
        <dbReference type="Proteomes" id="UP001285908"/>
    </source>
</evidence>
<feature type="region of interest" description="Disordered" evidence="1">
    <location>
        <begin position="1"/>
        <end position="118"/>
    </location>
</feature>
<accession>A0AAJ0HYV0</accession>
<name>A0AAJ0HYV0_9PEZI</name>
<proteinExistence type="predicted"/>
<feature type="compositionally biased region" description="Basic and acidic residues" evidence="1">
    <location>
        <begin position="108"/>
        <end position="118"/>
    </location>
</feature>
<dbReference type="RefSeq" id="XP_062688123.1">
    <property type="nucleotide sequence ID" value="XM_062841276.1"/>
</dbReference>
<evidence type="ECO:0000256" key="1">
    <source>
        <dbReference type="SAM" id="MobiDB-lite"/>
    </source>
</evidence>
<sequence>MDRDGPHTPPDNLYRSGVPTPTSSRVAADAADRDRRALSPSPSPGSIQEVFQQTPSPPTTPSSPSRQTAPQEPEVPMSTSLEAAMMGPPPDDDNDDDDTPEPEGNVEVSERRAVERDENLEEKVRAYRLNQRQIEREALFCHYRQCICRLYRR</sequence>
<comment type="caution">
    <text evidence="2">The sequence shown here is derived from an EMBL/GenBank/DDBJ whole genome shotgun (WGS) entry which is preliminary data.</text>
</comment>